<dbReference type="EMBL" id="DVOJ01000015">
    <property type="protein sequence ID" value="HIV01845.1"/>
    <property type="molecule type" value="Genomic_DNA"/>
</dbReference>
<dbReference type="Proteomes" id="UP000886861">
    <property type="component" value="Unassembled WGS sequence"/>
</dbReference>
<reference evidence="1" key="1">
    <citation type="submission" date="2020-10" db="EMBL/GenBank/DDBJ databases">
        <authorList>
            <person name="Gilroy R."/>
        </authorList>
    </citation>
    <scope>NUCLEOTIDE SEQUENCE</scope>
    <source>
        <strain evidence="1">CHK186-9395</strain>
    </source>
</reference>
<comment type="caution">
    <text evidence="1">The sequence shown here is derived from an EMBL/GenBank/DDBJ whole genome shotgun (WGS) entry which is preliminary data.</text>
</comment>
<evidence type="ECO:0000313" key="1">
    <source>
        <dbReference type="EMBL" id="HIV01845.1"/>
    </source>
</evidence>
<gene>
    <name evidence="1" type="ORF">IAA62_04770</name>
</gene>
<proteinExistence type="predicted"/>
<reference evidence="1" key="2">
    <citation type="journal article" date="2021" name="PeerJ">
        <title>Extensive microbial diversity within the chicken gut microbiome revealed by metagenomics and culture.</title>
        <authorList>
            <person name="Gilroy R."/>
            <person name="Ravi A."/>
            <person name="Getino M."/>
            <person name="Pursley I."/>
            <person name="Horton D.L."/>
            <person name="Alikhan N.F."/>
            <person name="Baker D."/>
            <person name="Gharbi K."/>
            <person name="Hall N."/>
            <person name="Watson M."/>
            <person name="Adriaenssens E.M."/>
            <person name="Foster-Nyarko E."/>
            <person name="Jarju S."/>
            <person name="Secka A."/>
            <person name="Antonio M."/>
            <person name="Oren A."/>
            <person name="Chaudhuri R.R."/>
            <person name="La Ragione R."/>
            <person name="Hildebrand F."/>
            <person name="Pallen M.J."/>
        </authorList>
    </citation>
    <scope>NUCLEOTIDE SEQUENCE</scope>
    <source>
        <strain evidence="1">CHK186-9395</strain>
    </source>
</reference>
<evidence type="ECO:0000313" key="2">
    <source>
        <dbReference type="Proteomes" id="UP000886861"/>
    </source>
</evidence>
<dbReference type="AlphaFoldDB" id="A0A9D1NEZ8"/>
<name>A0A9D1NEZ8_9FIRM</name>
<organism evidence="1 2">
    <name type="scientific">Candidatus Caccopulliclostridium gallistercoris</name>
    <dbReference type="NCBI Taxonomy" id="2840719"/>
    <lineage>
        <taxon>Bacteria</taxon>
        <taxon>Bacillati</taxon>
        <taxon>Bacillota</taxon>
        <taxon>Clostridia</taxon>
        <taxon>Candidatus Caccopulliclostridium</taxon>
    </lineage>
</organism>
<protein>
    <submittedName>
        <fullName evidence="1">Uncharacterized protein</fullName>
    </submittedName>
</protein>
<sequence>MLKTKKGRIIFFTIVLLAVAVAIILVTVLMPTPSLLAAKENFDNFIATHDRIDNKENDVVVDNTEYYETSVLAFSGLNEENKTNLQNYYNINQAIFSLEDFIAQNLTFTYRSDAYNSESGELQTAVNNAERAYEEFYEYCDAYVKPLIGETISESDQNNIAERFLEKYSLVTQANIDVFKCASDVLLSSATRGIEVNEYSLTYVSSVCQAAVNVYGNLELANSLLNNTRIYVLALSVYNYTDVHIQALNNAFSSLLEVEA</sequence>
<accession>A0A9D1NEZ8</accession>